<dbReference type="PANTHER" id="PTHR46558">
    <property type="entry name" value="TRACRIPTIONAL REGULATORY PROTEIN-RELATED-RELATED"/>
    <property type="match status" value="1"/>
</dbReference>
<comment type="caution">
    <text evidence="3">The sequence shown here is derived from an EMBL/GenBank/DDBJ whole genome shotgun (WGS) entry which is preliminary data.</text>
</comment>
<evidence type="ECO:0000313" key="3">
    <source>
        <dbReference type="EMBL" id="NMW84425.1"/>
    </source>
</evidence>
<dbReference type="SUPFAM" id="SSF47413">
    <property type="entry name" value="lambda repressor-like DNA-binding domains"/>
    <property type="match status" value="1"/>
</dbReference>
<dbReference type="RefSeq" id="WP_169968059.1">
    <property type="nucleotide sequence ID" value="NZ_JABDSR010000002.1"/>
</dbReference>
<protein>
    <submittedName>
        <fullName evidence="3">Helix-turn-helix domain-containing protein</fullName>
    </submittedName>
</protein>
<evidence type="ECO:0000259" key="2">
    <source>
        <dbReference type="PROSITE" id="PS50943"/>
    </source>
</evidence>
<proteinExistence type="predicted"/>
<keyword evidence="4" id="KW-1185">Reference proteome</keyword>
<gene>
    <name evidence="3" type="ORF">HKO22_01540</name>
</gene>
<dbReference type="Pfam" id="PF01381">
    <property type="entry name" value="HTH_3"/>
    <property type="match status" value="1"/>
</dbReference>
<reference evidence="3" key="1">
    <citation type="submission" date="2020-04" db="EMBL/GenBank/DDBJ databases">
        <title>Peptoniphilus sp. nov. isolated from swine feces.</title>
        <authorList>
            <person name="Ryu S.W."/>
        </authorList>
    </citation>
    <scope>NUCLEOTIDE SEQUENCE [LARGE SCALE GENOMIC DNA]</scope>
    <source>
        <strain evidence="3">AGMB00490</strain>
    </source>
</reference>
<dbReference type="Gene3D" id="1.10.260.40">
    <property type="entry name" value="lambda repressor-like DNA-binding domains"/>
    <property type="match status" value="1"/>
</dbReference>
<dbReference type="PROSITE" id="PS50943">
    <property type="entry name" value="HTH_CROC1"/>
    <property type="match status" value="1"/>
</dbReference>
<dbReference type="CDD" id="cd00093">
    <property type="entry name" value="HTH_XRE"/>
    <property type="match status" value="1"/>
</dbReference>
<dbReference type="SMART" id="SM00530">
    <property type="entry name" value="HTH_XRE"/>
    <property type="match status" value="1"/>
</dbReference>
<dbReference type="Proteomes" id="UP000568273">
    <property type="component" value="Unassembled WGS sequence"/>
</dbReference>
<dbReference type="InterPro" id="IPR001387">
    <property type="entry name" value="Cro/C1-type_HTH"/>
</dbReference>
<accession>A0A848REI0</accession>
<dbReference type="EMBL" id="JABDSR010000002">
    <property type="protein sequence ID" value="NMW84425.1"/>
    <property type="molecule type" value="Genomic_DNA"/>
</dbReference>
<dbReference type="PANTHER" id="PTHR46558:SF11">
    <property type="entry name" value="HTH-TYPE TRANSCRIPTIONAL REGULATOR XRE"/>
    <property type="match status" value="1"/>
</dbReference>
<name>A0A848REI0_9FIRM</name>
<feature type="domain" description="HTH cro/C1-type" evidence="2">
    <location>
        <begin position="7"/>
        <end position="61"/>
    </location>
</feature>
<dbReference type="GO" id="GO:0003677">
    <property type="term" value="F:DNA binding"/>
    <property type="evidence" value="ECO:0007669"/>
    <property type="project" value="UniProtKB-KW"/>
</dbReference>
<evidence type="ECO:0000256" key="1">
    <source>
        <dbReference type="ARBA" id="ARBA00023125"/>
    </source>
</evidence>
<keyword evidence="1" id="KW-0238">DNA-binding</keyword>
<organism evidence="3 4">
    <name type="scientific">Peptoniphilus faecalis</name>
    <dbReference type="NCBI Taxonomy" id="2731255"/>
    <lineage>
        <taxon>Bacteria</taxon>
        <taxon>Bacillati</taxon>
        <taxon>Bacillota</taxon>
        <taxon>Tissierellia</taxon>
        <taxon>Tissierellales</taxon>
        <taxon>Peptoniphilaceae</taxon>
        <taxon>Peptoniphilus</taxon>
    </lineage>
</organism>
<sequence>MTFGENIKNLRIKNNLTQKELAEKLNLSRPTIGRYESDERFPDKETIIDLAELFDVSIDEMFGRENYINKKVFKEEEKFFKVNKIDKILCKKEIDEEYLNDEEFLEDIIEFGYKAAIKIKLYKEINKK</sequence>
<evidence type="ECO:0000313" key="4">
    <source>
        <dbReference type="Proteomes" id="UP000568273"/>
    </source>
</evidence>
<dbReference type="InterPro" id="IPR010982">
    <property type="entry name" value="Lambda_DNA-bd_dom_sf"/>
</dbReference>
<dbReference type="AlphaFoldDB" id="A0A848REI0"/>